<dbReference type="Gene3D" id="3.30.1380.20">
    <property type="entry name" value="Trafficking protein particle complex subunit 3"/>
    <property type="match status" value="1"/>
</dbReference>
<organism evidence="1 2">
    <name type="scientific">Ligilactobacillus saerimneri</name>
    <dbReference type="NCBI Taxonomy" id="228229"/>
    <lineage>
        <taxon>Bacteria</taxon>
        <taxon>Bacillati</taxon>
        <taxon>Bacillota</taxon>
        <taxon>Bacilli</taxon>
        <taxon>Lactobacillales</taxon>
        <taxon>Lactobacillaceae</taxon>
        <taxon>Ligilactobacillus</taxon>
    </lineage>
</organism>
<dbReference type="InterPro" id="IPR024096">
    <property type="entry name" value="NO_sig/Golgi_transp_ligand-bd"/>
</dbReference>
<dbReference type="AlphaFoldDB" id="A0A7H9ELS2"/>
<dbReference type="KEGG" id="lsw:GTO87_06215"/>
<name>A0A7H9ELS2_9LACO</name>
<protein>
    <submittedName>
        <fullName evidence="1">DUF2507 domain-containing protein</fullName>
    </submittedName>
</protein>
<dbReference type="Pfam" id="PF10702">
    <property type="entry name" value="DUF2507"/>
    <property type="match status" value="1"/>
</dbReference>
<dbReference type="Proteomes" id="UP000510886">
    <property type="component" value="Chromosome"/>
</dbReference>
<evidence type="ECO:0000313" key="2">
    <source>
        <dbReference type="Proteomes" id="UP000510886"/>
    </source>
</evidence>
<dbReference type="GeneID" id="89599975"/>
<dbReference type="SUPFAM" id="SSF111126">
    <property type="entry name" value="Ligand-binding domain in the NO signalling and Golgi transport"/>
    <property type="match status" value="1"/>
</dbReference>
<accession>A0A7H9ELS2</accession>
<gene>
    <name evidence="1" type="ORF">GTO87_06215</name>
</gene>
<dbReference type="RefSeq" id="WP_027826651.1">
    <property type="nucleotide sequence ID" value="NZ_CANCVW010000014.1"/>
</dbReference>
<dbReference type="EMBL" id="CP047418">
    <property type="protein sequence ID" value="QLL78232.1"/>
    <property type="molecule type" value="Genomic_DNA"/>
</dbReference>
<sequence>MHKELIEQALAHPELGSTLGYELIRDMLLPSIVGEDSNFMYWAGKKLAREIALATDEDIFSFFAAANWGELTRVKSNAHQQKFTLTGPIIALRHQNNSHTPQFLLETGFLAQTIEQQTGLVTEGVLENDTKKNNKISILIQTDPKTPTSDELSPDTTPLAFTALLHPEDK</sequence>
<proteinExistence type="predicted"/>
<evidence type="ECO:0000313" key="1">
    <source>
        <dbReference type="EMBL" id="QLL78232.1"/>
    </source>
</evidence>
<dbReference type="InterPro" id="IPR019642">
    <property type="entry name" value="DUF2507"/>
</dbReference>
<reference evidence="1 2" key="1">
    <citation type="submission" date="2020-01" db="EMBL/GenBank/DDBJ databases">
        <title>Complete and circular genome sequences of six lactobacillus isolates from horses.</title>
        <authorList>
            <person name="Hassan H.M."/>
        </authorList>
    </citation>
    <scope>NUCLEOTIDE SEQUENCE [LARGE SCALE GENOMIC DNA]</scope>
    <source>
        <strain evidence="1 2">1A</strain>
    </source>
</reference>